<name>A0ACC2HYK3_9PLEO</name>
<protein>
    <submittedName>
        <fullName evidence="1">Uncharacterized protein</fullName>
    </submittedName>
</protein>
<dbReference type="EMBL" id="JAPHNI010000845">
    <property type="protein sequence ID" value="KAJ8107873.1"/>
    <property type="molecule type" value="Genomic_DNA"/>
</dbReference>
<reference evidence="1" key="1">
    <citation type="submission" date="2022-11" db="EMBL/GenBank/DDBJ databases">
        <title>Genome Sequence of Boeremia exigua.</title>
        <authorList>
            <person name="Buettner E."/>
        </authorList>
    </citation>
    <scope>NUCLEOTIDE SEQUENCE</scope>
    <source>
        <strain evidence="1">CU02</strain>
    </source>
</reference>
<dbReference type="Proteomes" id="UP001153331">
    <property type="component" value="Unassembled WGS sequence"/>
</dbReference>
<proteinExistence type="predicted"/>
<gene>
    <name evidence="1" type="ORF">OPT61_g8568</name>
</gene>
<comment type="caution">
    <text evidence="1">The sequence shown here is derived from an EMBL/GenBank/DDBJ whole genome shotgun (WGS) entry which is preliminary data.</text>
</comment>
<organism evidence="1 2">
    <name type="scientific">Boeremia exigua</name>
    <dbReference type="NCBI Taxonomy" id="749465"/>
    <lineage>
        <taxon>Eukaryota</taxon>
        <taxon>Fungi</taxon>
        <taxon>Dikarya</taxon>
        <taxon>Ascomycota</taxon>
        <taxon>Pezizomycotina</taxon>
        <taxon>Dothideomycetes</taxon>
        <taxon>Pleosporomycetidae</taxon>
        <taxon>Pleosporales</taxon>
        <taxon>Pleosporineae</taxon>
        <taxon>Didymellaceae</taxon>
        <taxon>Boeremia</taxon>
    </lineage>
</organism>
<accession>A0ACC2HYK3</accession>
<sequence length="391" mass="43710">MFVRSKVDELRAGKDGKVLYATSDELTETIVETLARKADGMFLWVNLQLDNLCRASEVRRDREVESALNSLPNNLPQTYVRILDRVKQQHTLMRDLALKCLAWTFYARRPLSNQELQHALVINSDCAFQDLQVDSLEVIVQACGNLLEEANGRIQPIHYTVQEFFTSTGQGMPQHSLRTQLLDSSSMKILKDDYSYAAIVQRFNWMDFVVTPSTIVYSISLYSIPTIQQRWVDYTLLVNKNAPLYYACINDDLDVLNCLISKGADVNAQGGYYGNALQAASAGGHEQVVKMLLDKDAEVNAQGGRYLNPTYAAAYGGHTETLKLLVRSGSTQLQDCYGRTLLWWAAAGGKTGTVETLIHQHNIDPERADNFGRKPLWIAVKKGHGAVSGLL</sequence>
<evidence type="ECO:0000313" key="1">
    <source>
        <dbReference type="EMBL" id="KAJ8107873.1"/>
    </source>
</evidence>
<evidence type="ECO:0000313" key="2">
    <source>
        <dbReference type="Proteomes" id="UP001153331"/>
    </source>
</evidence>
<keyword evidence="2" id="KW-1185">Reference proteome</keyword>